<dbReference type="KEGG" id="trz:GWP43_08860"/>
<accession>A0A6P1Y2N5</accession>
<evidence type="ECO:0000256" key="1">
    <source>
        <dbReference type="SAM" id="SignalP"/>
    </source>
</evidence>
<reference evidence="2 3" key="1">
    <citation type="submission" date="2020-01" db="EMBL/GenBank/DDBJ databases">
        <title>Complete genome sequence of a human oral phylogroup 1 Treponema sp. strain ATCC 700766, originally isolated from periodontitis dental plaque.</title>
        <authorList>
            <person name="Chan Y."/>
            <person name="Huo Y.-B."/>
            <person name="Yu X.-L."/>
            <person name="Zeng H."/>
            <person name="Leung W.-K."/>
            <person name="Watt R.M."/>
        </authorList>
    </citation>
    <scope>NUCLEOTIDE SEQUENCE [LARGE SCALE GENOMIC DNA]</scope>
    <source>
        <strain evidence="2 3">OMZ 804</strain>
    </source>
</reference>
<feature type="chain" id="PRO_5027089890" evidence="1">
    <location>
        <begin position="28"/>
        <end position="627"/>
    </location>
</feature>
<name>A0A6P1Y2N5_9SPIR</name>
<organism evidence="2 3">
    <name type="scientific">Treponema vincentii</name>
    <dbReference type="NCBI Taxonomy" id="69710"/>
    <lineage>
        <taxon>Bacteria</taxon>
        <taxon>Pseudomonadati</taxon>
        <taxon>Spirochaetota</taxon>
        <taxon>Spirochaetia</taxon>
        <taxon>Spirochaetales</taxon>
        <taxon>Treponemataceae</taxon>
        <taxon>Treponema</taxon>
    </lineage>
</organism>
<evidence type="ECO:0000313" key="2">
    <source>
        <dbReference type="EMBL" id="QHX43530.1"/>
    </source>
</evidence>
<gene>
    <name evidence="2" type="primary">prcA</name>
    <name evidence="2" type="ORF">GWP43_08860</name>
</gene>
<dbReference type="Proteomes" id="UP000464374">
    <property type="component" value="Chromosome"/>
</dbReference>
<protein>
    <submittedName>
        <fullName evidence="2">Dentilisin complex subunit PrcA</fullName>
    </submittedName>
</protein>
<evidence type="ECO:0000313" key="3">
    <source>
        <dbReference type="Proteomes" id="UP000464374"/>
    </source>
</evidence>
<sequence length="627" mass="69505">MKKLHHYPFFKCAAALCCIGVFISLFTACPNGQTPKKGVAVTVNVLDSVGGVPITESTVLTVYKVGASRSLYDQVRIVNGSALLYLLKNQRYDFNLSGAENGRAASVIENYWIRTADMQTVTMIQRMIQKGAQPEAPSIQSVTLNGQPFEDGSVWSSAVGQTMKLEIVFTSRSRAIQAIPDNGNFGCAVGIGTSPSSHNNIATVSPVCKRDIDGSWKCTANFSFDKISFPNEFNNFVITAYDVAGNRVERHINSIEFQERRPGLKTIEGASIRGFRVEMHRYPHSLKLFNNPGQSGTRPFGVTAHNGESTTSEVLLWFQIKDLASQDLPIRGFYIYRRIQGQAEWTLVGRQQYAADYTGEQDYRYPSYIGFHLGYDTDSSLEEGVTYEYKVRPFIDGSHYLDSPTATARLLPASTIELINPADNGVVKKSELDNLSFSFKITNPALWDNRLADAFSFGLLITEKASTENVVFAGKVSVALKATAGNRLKLQYAVSGNPKEYSFKELQERGFISGSAVEDDFISYRNGIVTIHPRYLKTAAFNHPLFKDAKFTTGCTYGWDILDWGEDAKNISDNEPAAFTAVWLSKDADGNEIPYPTEPLSSSESFVSHLRYPGSLNGQCYFKVIEE</sequence>
<feature type="signal peptide" evidence="1">
    <location>
        <begin position="1"/>
        <end position="27"/>
    </location>
</feature>
<dbReference type="AlphaFoldDB" id="A0A6P1Y2N5"/>
<dbReference type="PROSITE" id="PS51257">
    <property type="entry name" value="PROKAR_LIPOPROTEIN"/>
    <property type="match status" value="1"/>
</dbReference>
<dbReference type="EMBL" id="CP048020">
    <property type="protein sequence ID" value="QHX43530.1"/>
    <property type="molecule type" value="Genomic_DNA"/>
</dbReference>
<keyword evidence="1" id="KW-0732">Signal</keyword>
<dbReference type="RefSeq" id="WP_162663848.1">
    <property type="nucleotide sequence ID" value="NZ_CP048020.1"/>
</dbReference>
<proteinExistence type="predicted"/>
<dbReference type="NCBIfam" id="NF033597">
    <property type="entry name" value="denti_PrcA"/>
    <property type="match status" value="1"/>
</dbReference>